<evidence type="ECO:0000256" key="1">
    <source>
        <dbReference type="ARBA" id="ARBA00002190"/>
    </source>
</evidence>
<dbReference type="EMBL" id="CP000479">
    <property type="protein sequence ID" value="ABK66459.1"/>
    <property type="molecule type" value="Genomic_DNA"/>
</dbReference>
<evidence type="ECO:0000256" key="4">
    <source>
        <dbReference type="ARBA" id="ARBA00023125"/>
    </source>
</evidence>
<keyword evidence="3 6" id="KW-0815">Transposition</keyword>
<proteinExistence type="inferred from homology"/>
<dbReference type="InterPro" id="IPR001207">
    <property type="entry name" value="Transposase_mutator"/>
</dbReference>
<dbReference type="PANTHER" id="PTHR33217">
    <property type="entry name" value="TRANSPOSASE FOR INSERTION SEQUENCE ELEMENT IS1081"/>
    <property type="match status" value="1"/>
</dbReference>
<evidence type="ECO:0000256" key="6">
    <source>
        <dbReference type="RuleBase" id="RU365089"/>
    </source>
</evidence>
<dbReference type="HOGENOM" id="CLU_036805_2_0_11"/>
<keyword evidence="6" id="KW-0814">Transposable element</keyword>
<dbReference type="KEGG" id="mav:MAV_2976"/>
<dbReference type="EMBL" id="CP000479">
    <property type="protein sequence ID" value="ABK64854.1"/>
    <property type="molecule type" value="Genomic_DNA"/>
</dbReference>
<evidence type="ECO:0000256" key="3">
    <source>
        <dbReference type="ARBA" id="ARBA00022578"/>
    </source>
</evidence>
<sequence>MSRSDSSRDEAAKQLAQVLPPAALDALLADAEASGTPIDGPDGLLAQITKSVLERALDVEIADHLGYEHGDPAGNGSGNSRNGHGRKTVLTTAGPVDLEVPRDRNGTFDPVIVPKRKRRLGQVEDMILSLYARGMSTRDITEHLAEVYGASVSAATVSRVTEVVADEIAAWQSRPVDPVYPILYIDAIRLKIRDGGVVSNKAAHVVIGVDVEGIKQVLGVWIQQTEGAKFWHGVLTELRNRGCRDALFVCCDGLAGLPESIAAVWPQAVIQTCVVHLLRASMRYASYTDRKKMAAALRPIYTAATEQAAAVALEQFRTEWKAKSPGAVAVWDRSWAEFVPFLAFPVEIRKIIYTTNAIESLNYQLRKVTKARGSFPSDAAAMKLLYLAIRNINQKRGSAQGQGTYRWTEALNAFAIQFPDRLPL</sequence>
<dbReference type="PROSITE" id="PS01007">
    <property type="entry name" value="TRANSPOSASE_MUTATOR"/>
    <property type="match status" value="1"/>
</dbReference>
<accession>A0A0H2ZRB9</accession>
<dbReference type="GO" id="GO:0003677">
    <property type="term" value="F:DNA binding"/>
    <property type="evidence" value="ECO:0007669"/>
    <property type="project" value="UniProtKB-UniRule"/>
</dbReference>
<evidence type="ECO:0000256" key="7">
    <source>
        <dbReference type="SAM" id="MobiDB-lite"/>
    </source>
</evidence>
<dbReference type="AlphaFoldDB" id="A0A0H2ZRB9"/>
<keyword evidence="4 6" id="KW-0238">DNA-binding</keyword>
<dbReference type="KEGG" id="mav:MAV_3254"/>
<dbReference type="GO" id="GO:0004803">
    <property type="term" value="F:transposase activity"/>
    <property type="evidence" value="ECO:0007669"/>
    <property type="project" value="UniProtKB-UniRule"/>
</dbReference>
<dbReference type="Proteomes" id="UP000001574">
    <property type="component" value="Chromosome"/>
</dbReference>
<dbReference type="PANTHER" id="PTHR33217:SF8">
    <property type="entry name" value="MUTATOR FAMILY TRANSPOSASE"/>
    <property type="match status" value="1"/>
</dbReference>
<comment type="function">
    <text evidence="1 6">Required for the transposition of the insertion element.</text>
</comment>
<evidence type="ECO:0000313" key="12">
    <source>
        <dbReference type="Proteomes" id="UP000001574"/>
    </source>
</evidence>
<evidence type="ECO:0000256" key="2">
    <source>
        <dbReference type="ARBA" id="ARBA00010961"/>
    </source>
</evidence>
<dbReference type="Pfam" id="PF00872">
    <property type="entry name" value="Transposase_mut"/>
    <property type="match status" value="1"/>
</dbReference>
<keyword evidence="5 6" id="KW-0233">DNA recombination</keyword>
<evidence type="ECO:0000313" key="8">
    <source>
        <dbReference type="EMBL" id="ABK64854.1"/>
    </source>
</evidence>
<name>A0A0H2ZRB9_MYCA1</name>
<dbReference type="KEGG" id="mav:MAV_2230"/>
<dbReference type="NCBIfam" id="NF033543">
    <property type="entry name" value="transpos_IS256"/>
    <property type="match status" value="1"/>
</dbReference>
<feature type="region of interest" description="Disordered" evidence="7">
    <location>
        <begin position="68"/>
        <end position="88"/>
    </location>
</feature>
<dbReference type="EMBL" id="CP000479">
    <property type="protein sequence ID" value="ABK65298.1"/>
    <property type="molecule type" value="Genomic_DNA"/>
</dbReference>
<reference evidence="8 12" key="1">
    <citation type="submission" date="2006-10" db="EMBL/GenBank/DDBJ databases">
        <authorList>
            <person name="Fleischmann R.D."/>
            <person name="Dodson R.J."/>
            <person name="Haft D.H."/>
            <person name="Merkel J.S."/>
            <person name="Nelson W.C."/>
            <person name="Fraser C.M."/>
        </authorList>
    </citation>
    <scope>NUCLEOTIDE SEQUENCE [LARGE SCALE GENOMIC DNA]</scope>
    <source>
        <strain evidence="8 12">104</strain>
    </source>
</reference>
<dbReference type="GO" id="GO:0006313">
    <property type="term" value="P:DNA transposition"/>
    <property type="evidence" value="ECO:0007669"/>
    <property type="project" value="UniProtKB-UniRule"/>
</dbReference>
<evidence type="ECO:0000313" key="10">
    <source>
        <dbReference type="EMBL" id="ABK66459.1"/>
    </source>
</evidence>
<protein>
    <recommendedName>
        <fullName evidence="6">Mutator family transposase</fullName>
    </recommendedName>
</protein>
<dbReference type="EMBL" id="CP000479">
    <property type="protein sequence ID" value="ABK68601.1"/>
    <property type="molecule type" value="Genomic_DNA"/>
</dbReference>
<evidence type="ECO:0000313" key="11">
    <source>
        <dbReference type="EMBL" id="ABK68601.1"/>
    </source>
</evidence>
<evidence type="ECO:0000256" key="5">
    <source>
        <dbReference type="ARBA" id="ARBA00023172"/>
    </source>
</evidence>
<dbReference type="KEGG" id="mav:MAV_2973"/>
<comment type="similarity">
    <text evidence="2 6">Belongs to the transposase mutator family.</text>
</comment>
<gene>
    <name evidence="8" type="ordered locus">MAV_2230</name>
    <name evidence="10" type="ordered locus">MAV_2973</name>
    <name evidence="11" type="ordered locus">MAV_2976</name>
    <name evidence="9" type="ordered locus">MAV_3254</name>
</gene>
<organism evidence="8 12">
    <name type="scientific">Mycobacterium avium (strain 104)</name>
    <dbReference type="NCBI Taxonomy" id="243243"/>
    <lineage>
        <taxon>Bacteria</taxon>
        <taxon>Bacillati</taxon>
        <taxon>Actinomycetota</taxon>
        <taxon>Actinomycetes</taxon>
        <taxon>Mycobacteriales</taxon>
        <taxon>Mycobacteriaceae</taxon>
        <taxon>Mycobacterium</taxon>
        <taxon>Mycobacterium avium complex (MAC)</taxon>
    </lineage>
</organism>
<evidence type="ECO:0000313" key="9">
    <source>
        <dbReference type="EMBL" id="ABK65298.1"/>
    </source>
</evidence>